<dbReference type="NCBIfam" id="TIGR01644">
    <property type="entry name" value="phage_P2_V"/>
    <property type="match status" value="1"/>
</dbReference>
<dbReference type="InterPro" id="IPR013046">
    <property type="entry name" value="GpV/Gp45"/>
</dbReference>
<dbReference type="RefSeq" id="WP_196273581.1">
    <property type="nucleotide sequence ID" value="NZ_JADQDO010000016.1"/>
</dbReference>
<proteinExistence type="predicted"/>
<dbReference type="InterPro" id="IPR037026">
    <property type="entry name" value="Vgr_OB-fold_dom_sf"/>
</dbReference>
<accession>A0A931BQG9</accession>
<dbReference type="Pfam" id="PF18946">
    <property type="entry name" value="Apex"/>
    <property type="match status" value="1"/>
</dbReference>
<feature type="domain" description="Phage spike trimer" evidence="3">
    <location>
        <begin position="132"/>
        <end position="195"/>
    </location>
</feature>
<dbReference type="EMBL" id="JADQDO010000016">
    <property type="protein sequence ID" value="MBF9235587.1"/>
    <property type="molecule type" value="Genomic_DNA"/>
</dbReference>
<dbReference type="Gene3D" id="6.20.150.10">
    <property type="match status" value="1"/>
</dbReference>
<protein>
    <submittedName>
        <fullName evidence="4">Phage baseplate assembly protein V</fullName>
    </submittedName>
</protein>
<organism evidence="4 5">
    <name type="scientific">Microvirga alba</name>
    <dbReference type="NCBI Taxonomy" id="2791025"/>
    <lineage>
        <taxon>Bacteria</taxon>
        <taxon>Pseudomonadati</taxon>
        <taxon>Pseudomonadota</taxon>
        <taxon>Alphaproteobacteria</taxon>
        <taxon>Hyphomicrobiales</taxon>
        <taxon>Methylobacteriaceae</taxon>
        <taxon>Microvirga</taxon>
    </lineage>
</organism>
<dbReference type="InterPro" id="IPR006531">
    <property type="entry name" value="Gp5/Vgr_OB"/>
</dbReference>
<dbReference type="Proteomes" id="UP000599312">
    <property type="component" value="Unassembled WGS sequence"/>
</dbReference>
<name>A0A931BQG9_9HYPH</name>
<keyword evidence="5" id="KW-1185">Reference proteome</keyword>
<evidence type="ECO:0000256" key="1">
    <source>
        <dbReference type="SAM" id="MobiDB-lite"/>
    </source>
</evidence>
<dbReference type="Pfam" id="PF04717">
    <property type="entry name" value="Phage_base_V"/>
    <property type="match status" value="1"/>
</dbReference>
<evidence type="ECO:0000313" key="5">
    <source>
        <dbReference type="Proteomes" id="UP000599312"/>
    </source>
</evidence>
<dbReference type="AlphaFoldDB" id="A0A931BQG9"/>
<feature type="domain" description="Gp5/Type VI secretion system Vgr protein OB-fold" evidence="2">
    <location>
        <begin position="20"/>
        <end position="86"/>
    </location>
</feature>
<dbReference type="Pfam" id="PF18715">
    <property type="entry name" value="Phage_spike"/>
    <property type="match status" value="1"/>
</dbReference>
<evidence type="ECO:0000259" key="3">
    <source>
        <dbReference type="Pfam" id="PF18715"/>
    </source>
</evidence>
<reference evidence="4" key="1">
    <citation type="submission" date="2020-11" db="EMBL/GenBank/DDBJ databases">
        <authorList>
            <person name="Kim M.K."/>
        </authorList>
    </citation>
    <scope>NUCLEOTIDE SEQUENCE</scope>
    <source>
        <strain evidence="4">BT350</strain>
    </source>
</reference>
<evidence type="ECO:0000313" key="4">
    <source>
        <dbReference type="EMBL" id="MBF9235587.1"/>
    </source>
</evidence>
<sequence>MNDAWAQSETERILANMIRMGVVSELDEANARVKVRVGGLSTDWLPWVTSRAGATRNWSAPRPGEQVVVLSPYGDAAQAVALPSIYQDAHPAPASTKDAEHVTFPDGTTVNYNSASNTLQIDVAGAAKVIVNCKEATVNAATKVTLNTPDTFCTGNLTVDGLLTYKGGMNGSTASGAAATINGNVNIVGSNLTHNGKNIGSTHTHTGVQSGSGTTGAPS</sequence>
<evidence type="ECO:0000259" key="2">
    <source>
        <dbReference type="Pfam" id="PF04717"/>
    </source>
</evidence>
<dbReference type="InterPro" id="IPR040629">
    <property type="entry name" value="Phage_spike"/>
</dbReference>
<dbReference type="Gene3D" id="2.40.50.230">
    <property type="entry name" value="Gp5 N-terminal domain"/>
    <property type="match status" value="1"/>
</dbReference>
<gene>
    <name evidence="4" type="ORF">I2H38_19680</name>
</gene>
<comment type="caution">
    <text evidence="4">The sequence shown here is derived from an EMBL/GenBank/DDBJ whole genome shotgun (WGS) entry which is preliminary data.</text>
</comment>
<dbReference type="InterPro" id="IPR044033">
    <property type="entry name" value="GpV-like_apex"/>
</dbReference>
<feature type="region of interest" description="Disordered" evidence="1">
    <location>
        <begin position="196"/>
        <end position="219"/>
    </location>
</feature>